<proteinExistence type="predicted"/>
<evidence type="ECO:0000259" key="1">
    <source>
        <dbReference type="Pfam" id="PF24864"/>
    </source>
</evidence>
<keyword evidence="3" id="KW-1185">Reference proteome</keyword>
<dbReference type="PANTHER" id="PTHR38790">
    <property type="entry name" value="2EXR DOMAIN-CONTAINING PROTEIN-RELATED"/>
    <property type="match status" value="1"/>
</dbReference>
<accession>A0A9P4GI93</accession>
<sequence>MATNACLFSRLRPGKLSTKKVHGFLALPGEVRNITYKYYFRSDVRCEFAAKGCHFTQFKRRLVKLRSNLVHMNDHSTKQEKERPITIRVSRKLGKYNIVRGLQTNWLASVYALNLVCKLIHVETLAFLYSNTVFVFESPRRITNFLEIVSKPNLENITKLQLHYATYGAPNHLDDTIWQDKHTKTWTRACNTASKKLSCLRELEIWIKVNHSPLRFNLRENWVKPLLQFRRLTCTSKLGDGSTTSDPPTAHQKKLEIVNVHIRTRWSENPLAAFDYNKELARASSDLHVVFGRAVSLAILGAKEDHAMADFNTAWRETHQAWQYHLGYGKIDW</sequence>
<dbReference type="EMBL" id="ML976616">
    <property type="protein sequence ID" value="KAF1845911.1"/>
    <property type="molecule type" value="Genomic_DNA"/>
</dbReference>
<dbReference type="InterPro" id="IPR056632">
    <property type="entry name" value="DUF7730"/>
</dbReference>
<organism evidence="2 3">
    <name type="scientific">Cucurbitaria berberidis CBS 394.84</name>
    <dbReference type="NCBI Taxonomy" id="1168544"/>
    <lineage>
        <taxon>Eukaryota</taxon>
        <taxon>Fungi</taxon>
        <taxon>Dikarya</taxon>
        <taxon>Ascomycota</taxon>
        <taxon>Pezizomycotina</taxon>
        <taxon>Dothideomycetes</taxon>
        <taxon>Pleosporomycetidae</taxon>
        <taxon>Pleosporales</taxon>
        <taxon>Pleosporineae</taxon>
        <taxon>Cucurbitariaceae</taxon>
        <taxon>Cucurbitaria</taxon>
    </lineage>
</organism>
<comment type="caution">
    <text evidence="2">The sequence shown here is derived from an EMBL/GenBank/DDBJ whole genome shotgun (WGS) entry which is preliminary data.</text>
</comment>
<dbReference type="RefSeq" id="XP_040788474.1">
    <property type="nucleotide sequence ID" value="XM_040933445.1"/>
</dbReference>
<gene>
    <name evidence="2" type="ORF">K460DRAFT_366752</name>
</gene>
<protein>
    <recommendedName>
        <fullName evidence="1">DUF7730 domain-containing protein</fullName>
    </recommendedName>
</protein>
<dbReference type="AlphaFoldDB" id="A0A9P4GI93"/>
<dbReference type="Pfam" id="PF24864">
    <property type="entry name" value="DUF7730"/>
    <property type="match status" value="1"/>
</dbReference>
<dbReference type="Proteomes" id="UP000800039">
    <property type="component" value="Unassembled WGS sequence"/>
</dbReference>
<dbReference type="OrthoDB" id="4757095at2759"/>
<evidence type="ECO:0000313" key="2">
    <source>
        <dbReference type="EMBL" id="KAF1845911.1"/>
    </source>
</evidence>
<feature type="domain" description="DUF7730" evidence="1">
    <location>
        <begin position="24"/>
        <end position="208"/>
    </location>
</feature>
<reference evidence="2" key="1">
    <citation type="submission" date="2020-01" db="EMBL/GenBank/DDBJ databases">
        <authorList>
            <consortium name="DOE Joint Genome Institute"/>
            <person name="Haridas S."/>
            <person name="Albert R."/>
            <person name="Binder M."/>
            <person name="Bloem J."/>
            <person name="Labutti K."/>
            <person name="Salamov A."/>
            <person name="Andreopoulos B."/>
            <person name="Baker S.E."/>
            <person name="Barry K."/>
            <person name="Bills G."/>
            <person name="Bluhm B.H."/>
            <person name="Cannon C."/>
            <person name="Castanera R."/>
            <person name="Culley D.E."/>
            <person name="Daum C."/>
            <person name="Ezra D."/>
            <person name="Gonzalez J.B."/>
            <person name="Henrissat B."/>
            <person name="Kuo A."/>
            <person name="Liang C."/>
            <person name="Lipzen A."/>
            <person name="Lutzoni F."/>
            <person name="Magnuson J."/>
            <person name="Mondo S."/>
            <person name="Nolan M."/>
            <person name="Ohm R."/>
            <person name="Pangilinan J."/>
            <person name="Park H.-J."/>
            <person name="Ramirez L."/>
            <person name="Alfaro M."/>
            <person name="Sun H."/>
            <person name="Tritt A."/>
            <person name="Yoshinaga Y."/>
            <person name="Zwiers L.-H."/>
            <person name="Turgeon B.G."/>
            <person name="Goodwin S.B."/>
            <person name="Spatafora J.W."/>
            <person name="Crous P.W."/>
            <person name="Grigoriev I.V."/>
        </authorList>
    </citation>
    <scope>NUCLEOTIDE SEQUENCE</scope>
    <source>
        <strain evidence="2">CBS 394.84</strain>
    </source>
</reference>
<dbReference type="PANTHER" id="PTHR38790:SF8">
    <property type="entry name" value="F-BOX DOMAIN-CONTAINING PROTEIN"/>
    <property type="match status" value="1"/>
</dbReference>
<dbReference type="GeneID" id="63850696"/>
<evidence type="ECO:0000313" key="3">
    <source>
        <dbReference type="Proteomes" id="UP000800039"/>
    </source>
</evidence>
<name>A0A9P4GI93_9PLEO</name>